<dbReference type="EMBL" id="ML996569">
    <property type="protein sequence ID" value="KAF2759716.1"/>
    <property type="molecule type" value="Genomic_DNA"/>
</dbReference>
<dbReference type="AlphaFoldDB" id="A0A6A6WCY8"/>
<reference evidence="1" key="1">
    <citation type="journal article" date="2020" name="Stud. Mycol.">
        <title>101 Dothideomycetes genomes: a test case for predicting lifestyles and emergence of pathogens.</title>
        <authorList>
            <person name="Haridas S."/>
            <person name="Albert R."/>
            <person name="Binder M."/>
            <person name="Bloem J."/>
            <person name="Labutti K."/>
            <person name="Salamov A."/>
            <person name="Andreopoulos B."/>
            <person name="Baker S."/>
            <person name="Barry K."/>
            <person name="Bills G."/>
            <person name="Bluhm B."/>
            <person name="Cannon C."/>
            <person name="Castanera R."/>
            <person name="Culley D."/>
            <person name="Daum C."/>
            <person name="Ezra D."/>
            <person name="Gonzalez J."/>
            <person name="Henrissat B."/>
            <person name="Kuo A."/>
            <person name="Liang C."/>
            <person name="Lipzen A."/>
            <person name="Lutzoni F."/>
            <person name="Magnuson J."/>
            <person name="Mondo S."/>
            <person name="Nolan M."/>
            <person name="Ohm R."/>
            <person name="Pangilinan J."/>
            <person name="Park H.-J."/>
            <person name="Ramirez L."/>
            <person name="Alfaro M."/>
            <person name="Sun H."/>
            <person name="Tritt A."/>
            <person name="Yoshinaga Y."/>
            <person name="Zwiers L.-H."/>
            <person name="Turgeon B."/>
            <person name="Goodwin S."/>
            <person name="Spatafora J."/>
            <person name="Crous P."/>
            <person name="Grigoriev I."/>
        </authorList>
    </citation>
    <scope>NUCLEOTIDE SEQUENCE</scope>
    <source>
        <strain evidence="1">CBS 121739</strain>
    </source>
</reference>
<protein>
    <submittedName>
        <fullName evidence="1">Uncharacterized protein</fullName>
    </submittedName>
</protein>
<evidence type="ECO:0000313" key="1">
    <source>
        <dbReference type="EMBL" id="KAF2759716.1"/>
    </source>
</evidence>
<dbReference type="GeneID" id="54489922"/>
<organism evidence="1 2">
    <name type="scientific">Pseudovirgaria hyperparasitica</name>
    <dbReference type="NCBI Taxonomy" id="470096"/>
    <lineage>
        <taxon>Eukaryota</taxon>
        <taxon>Fungi</taxon>
        <taxon>Dikarya</taxon>
        <taxon>Ascomycota</taxon>
        <taxon>Pezizomycotina</taxon>
        <taxon>Dothideomycetes</taxon>
        <taxon>Dothideomycetes incertae sedis</taxon>
        <taxon>Acrospermales</taxon>
        <taxon>Acrospermaceae</taxon>
        <taxon>Pseudovirgaria</taxon>
    </lineage>
</organism>
<dbReference type="RefSeq" id="XP_033602167.1">
    <property type="nucleotide sequence ID" value="XM_033748868.1"/>
</dbReference>
<name>A0A6A6WCY8_9PEZI</name>
<dbReference type="Proteomes" id="UP000799437">
    <property type="component" value="Unassembled WGS sequence"/>
</dbReference>
<gene>
    <name evidence="1" type="ORF">EJ05DRAFT_526449</name>
</gene>
<sequence length="207" mass="23955">MPNLARHWAESPLVELRTAFGWVYHIHEDLLAGVGPTFQALLESQDAMPIKQINIGFHGGRAVEHLISYAVKRHSYQQQGIDVADWYFDWCHTIRNGAAGMDVRAFAEETLELWSFSQEWRLEIIQGHMLKAFRALKQTHLGRGNDVSPPMLTLEIVLRMNSSYTKLYEFFRDWLATGDFKNFMGHHDICEIDREMLWSALHIAANK</sequence>
<proteinExistence type="predicted"/>
<evidence type="ECO:0000313" key="2">
    <source>
        <dbReference type="Proteomes" id="UP000799437"/>
    </source>
</evidence>
<keyword evidence="2" id="KW-1185">Reference proteome</keyword>
<accession>A0A6A6WCY8</accession>